<dbReference type="PANTHER" id="PTHR21666:SF289">
    <property type="entry name" value="L-ALA--D-GLU ENDOPEPTIDASE"/>
    <property type="match status" value="1"/>
</dbReference>
<evidence type="ECO:0000256" key="1">
    <source>
        <dbReference type="ARBA" id="ARBA00022729"/>
    </source>
</evidence>
<dbReference type="AlphaFoldDB" id="A0A5C0UH24"/>
<sequence length="538" mass="60997">MLRILLLSFCVIKCLTGTVHATQVKRSEQNGIWFYKKSANTNNFAKNSIQAKVQYTQNKDNYHNKTAKKKSSGFIMPYIWKEDDPNVGNTKKLSPCKSETVPHAPKVKSATKKSSGFVMPYIWKEDDPKTSNNNAKQKEHSLNKTNVIFTKSTNNKRVYDNKLSSHSTQHTHNNDKNLTNARVKVKPYNSVKEIKKEHKFGYEENFCPNAAKAQPSKKTLLNLITKYGANDEKFENEIFGWKSLEKTTPKPQHCSQIKTQTNVLSNIDWKVRNCARVFFELHLKHNILTTKESDFVLNCIDSNSMSLNAALTRLEMLDKIASKIPILIPQKQTVITSHYGKRFVRRQGINNHTGIDMTSPNCIVYAAANGIVEFNGYAGAYGKNLVINHGTLKTRYAHLSRSIVHNGKYVKQGQPIGIEGKTGNARGRHLHFEIIDVGGNRVNPVDFICYSMDSTTKQQSAQMLVAQNARCTNKSKIMSKTFGKKFVKPKRTKAAFKSSKVSIAKNNKDKKFTISEIQNFGRMSRVISDNNSDHSFFR</sequence>
<name>A0A5C0UH24_9RICK</name>
<dbReference type="EMBL" id="CP043312">
    <property type="protein sequence ID" value="QEK39435.1"/>
    <property type="molecule type" value="Genomic_DNA"/>
</dbReference>
<dbReference type="InterPro" id="IPR016047">
    <property type="entry name" value="M23ase_b-sheet_dom"/>
</dbReference>
<dbReference type="CDD" id="cd12797">
    <property type="entry name" value="M23_peptidase"/>
    <property type="match status" value="1"/>
</dbReference>
<dbReference type="GO" id="GO:0004222">
    <property type="term" value="F:metalloendopeptidase activity"/>
    <property type="evidence" value="ECO:0007669"/>
    <property type="project" value="TreeGrafter"/>
</dbReference>
<dbReference type="InterPro" id="IPR011055">
    <property type="entry name" value="Dup_hybrid_motif"/>
</dbReference>
<evidence type="ECO:0000313" key="5">
    <source>
        <dbReference type="EMBL" id="QEK39435.1"/>
    </source>
</evidence>
<feature type="chain" id="PRO_5023122724" evidence="3">
    <location>
        <begin position="22"/>
        <end position="538"/>
    </location>
</feature>
<dbReference type="SUPFAM" id="SSF51261">
    <property type="entry name" value="Duplicated hybrid motif"/>
    <property type="match status" value="1"/>
</dbReference>
<dbReference type="Pfam" id="PF01551">
    <property type="entry name" value="Peptidase_M23"/>
    <property type="match status" value="1"/>
</dbReference>
<feature type="domain" description="M23ase beta-sheet core" evidence="4">
    <location>
        <begin position="351"/>
        <end position="444"/>
    </location>
</feature>
<reference evidence="5 6" key="1">
    <citation type="submission" date="2019-08" db="EMBL/GenBank/DDBJ databases">
        <title>Highly reduced genomes of protist endosymbionts show evolutionary convergence.</title>
        <authorList>
            <person name="George E."/>
            <person name="Husnik F."/>
            <person name="Tashyreva D."/>
            <person name="Prokopchuk G."/>
            <person name="Horak A."/>
            <person name="Kwong W.K."/>
            <person name="Lukes J."/>
            <person name="Keeling P.J."/>
        </authorList>
    </citation>
    <scope>NUCLEOTIDE SEQUENCE [LARGE SCALE GENOMIC DNA]</scope>
    <source>
        <strain evidence="5">1621</strain>
    </source>
</reference>
<dbReference type="Gene3D" id="2.70.70.10">
    <property type="entry name" value="Glucose Permease (Domain IIA)"/>
    <property type="match status" value="1"/>
</dbReference>
<dbReference type="RefSeq" id="WP_148951796.1">
    <property type="nucleotide sequence ID" value="NZ_CP043312.1"/>
</dbReference>
<accession>A0A5C0UH24</accession>
<feature type="signal peptide" evidence="3">
    <location>
        <begin position="1"/>
        <end position="21"/>
    </location>
</feature>
<keyword evidence="6" id="KW-1185">Reference proteome</keyword>
<gene>
    <name evidence="5" type="ORF">FZC37_00565</name>
</gene>
<protein>
    <submittedName>
        <fullName evidence="5">M23 family metallopeptidase</fullName>
    </submittedName>
</protein>
<dbReference type="Proteomes" id="UP000323844">
    <property type="component" value="Chromosome"/>
</dbReference>
<evidence type="ECO:0000259" key="4">
    <source>
        <dbReference type="Pfam" id="PF01551"/>
    </source>
</evidence>
<evidence type="ECO:0000256" key="3">
    <source>
        <dbReference type="SAM" id="SignalP"/>
    </source>
</evidence>
<dbReference type="PANTHER" id="PTHR21666">
    <property type="entry name" value="PEPTIDASE-RELATED"/>
    <property type="match status" value="1"/>
</dbReference>
<evidence type="ECO:0000256" key="2">
    <source>
        <dbReference type="SAM" id="MobiDB-lite"/>
    </source>
</evidence>
<evidence type="ECO:0000313" key="6">
    <source>
        <dbReference type="Proteomes" id="UP000323844"/>
    </source>
</evidence>
<dbReference type="KEGG" id="snay:FZC37_00565"/>
<keyword evidence="1 3" id="KW-0732">Signal</keyword>
<dbReference type="InterPro" id="IPR050570">
    <property type="entry name" value="Cell_wall_metabolism_enzyme"/>
</dbReference>
<proteinExistence type="predicted"/>
<organism evidence="5 6">
    <name type="scientific">Candidatus Sneabacter namystus</name>
    <dbReference type="NCBI Taxonomy" id="2601646"/>
    <lineage>
        <taxon>Bacteria</taxon>
        <taxon>Pseudomonadati</taxon>
        <taxon>Pseudomonadota</taxon>
        <taxon>Alphaproteobacteria</taxon>
        <taxon>Rickettsiales</taxon>
        <taxon>Rickettsiaceae</taxon>
        <taxon>Rickettsieae</taxon>
        <taxon>Candidatus Sneabacter</taxon>
    </lineage>
</organism>
<dbReference type="OrthoDB" id="9815245at2"/>
<feature type="region of interest" description="Disordered" evidence="2">
    <location>
        <begin position="90"/>
        <end position="109"/>
    </location>
</feature>